<dbReference type="Proteomes" id="UP000261340">
    <property type="component" value="Unplaced"/>
</dbReference>
<organism evidence="4 5">
    <name type="scientific">Amphilophus citrinellus</name>
    <name type="common">Midas cichlid</name>
    <name type="synonym">Cichlasoma citrinellum</name>
    <dbReference type="NCBI Taxonomy" id="61819"/>
    <lineage>
        <taxon>Eukaryota</taxon>
        <taxon>Metazoa</taxon>
        <taxon>Chordata</taxon>
        <taxon>Craniata</taxon>
        <taxon>Vertebrata</taxon>
        <taxon>Euteleostomi</taxon>
        <taxon>Actinopterygii</taxon>
        <taxon>Neopterygii</taxon>
        <taxon>Teleostei</taxon>
        <taxon>Neoteleostei</taxon>
        <taxon>Acanthomorphata</taxon>
        <taxon>Ovalentaria</taxon>
        <taxon>Cichlomorphae</taxon>
        <taxon>Cichliformes</taxon>
        <taxon>Cichlidae</taxon>
        <taxon>New World cichlids</taxon>
        <taxon>Cichlasomatinae</taxon>
        <taxon>Heroini</taxon>
        <taxon>Amphilophus</taxon>
    </lineage>
</organism>
<evidence type="ECO:0000313" key="5">
    <source>
        <dbReference type="Proteomes" id="UP000261340"/>
    </source>
</evidence>
<evidence type="ECO:0000313" key="4">
    <source>
        <dbReference type="Ensembl" id="ENSACIP00000005057.1"/>
    </source>
</evidence>
<dbReference type="InterPro" id="IPR011992">
    <property type="entry name" value="EF-hand-dom_pair"/>
</dbReference>
<protein>
    <recommendedName>
        <fullName evidence="3">EF-hand domain-containing protein</fullName>
    </recommendedName>
</protein>
<dbReference type="PROSITE" id="PS50222">
    <property type="entry name" value="EF_HAND_2"/>
    <property type="match status" value="1"/>
</dbReference>
<dbReference type="GO" id="GO:0048306">
    <property type="term" value="F:calcium-dependent protein binding"/>
    <property type="evidence" value="ECO:0007669"/>
    <property type="project" value="TreeGrafter"/>
</dbReference>
<reference evidence="4" key="2">
    <citation type="submission" date="2025-09" db="UniProtKB">
        <authorList>
            <consortium name="Ensembl"/>
        </authorList>
    </citation>
    <scope>IDENTIFICATION</scope>
</reference>
<dbReference type="AlphaFoldDB" id="A0A3Q0R4L1"/>
<accession>A0A3Q0R4L1</accession>
<name>A0A3Q0R4L1_AMPCI</name>
<dbReference type="Pfam" id="PF01023">
    <property type="entry name" value="S_100"/>
    <property type="match status" value="1"/>
</dbReference>
<evidence type="ECO:0000259" key="3">
    <source>
        <dbReference type="PROSITE" id="PS50222"/>
    </source>
</evidence>
<proteinExistence type="predicted"/>
<keyword evidence="5" id="KW-1185">Reference proteome</keyword>
<dbReference type="Gene3D" id="1.10.238.10">
    <property type="entry name" value="EF-hand"/>
    <property type="match status" value="1"/>
</dbReference>
<dbReference type="PROSITE" id="PS00018">
    <property type="entry name" value="EF_HAND_1"/>
    <property type="match status" value="1"/>
</dbReference>
<dbReference type="InterPro" id="IPR018247">
    <property type="entry name" value="EF_Hand_1_Ca_BS"/>
</dbReference>
<dbReference type="GO" id="GO:0005509">
    <property type="term" value="F:calcium ion binding"/>
    <property type="evidence" value="ECO:0007669"/>
    <property type="project" value="InterPro"/>
</dbReference>
<keyword evidence="1" id="KW-0479">Metal-binding</keyword>
<dbReference type="PANTHER" id="PTHR11639:SF115">
    <property type="entry name" value="S100 CALCIUM-BINDING PROTEIN U-RELATED"/>
    <property type="match status" value="1"/>
</dbReference>
<dbReference type="InterPro" id="IPR013787">
    <property type="entry name" value="S100_Ca-bd_sub"/>
</dbReference>
<dbReference type="GO" id="GO:0048471">
    <property type="term" value="C:perinuclear region of cytoplasm"/>
    <property type="evidence" value="ECO:0007669"/>
    <property type="project" value="TreeGrafter"/>
</dbReference>
<reference evidence="4" key="1">
    <citation type="submission" date="2025-08" db="UniProtKB">
        <authorList>
            <consortium name="Ensembl"/>
        </authorList>
    </citation>
    <scope>IDENTIFICATION</scope>
</reference>
<dbReference type="Ensembl" id="ENSACIT00000005219.1">
    <property type="protein sequence ID" value="ENSACIP00000005057.1"/>
    <property type="gene ID" value="ENSACIG00000003994.1"/>
</dbReference>
<dbReference type="GeneTree" id="ENSGT01120000272025"/>
<evidence type="ECO:0000256" key="2">
    <source>
        <dbReference type="ARBA" id="ARBA00022837"/>
    </source>
</evidence>
<dbReference type="GO" id="GO:0005615">
    <property type="term" value="C:extracellular space"/>
    <property type="evidence" value="ECO:0007669"/>
    <property type="project" value="TreeGrafter"/>
</dbReference>
<evidence type="ECO:0000256" key="1">
    <source>
        <dbReference type="ARBA" id="ARBA00022723"/>
    </source>
</evidence>
<dbReference type="PANTHER" id="PTHR11639">
    <property type="entry name" value="S100 CALCIUM-BINDING PROTEIN"/>
    <property type="match status" value="1"/>
</dbReference>
<dbReference type="InterPro" id="IPR002048">
    <property type="entry name" value="EF_hand_dom"/>
</dbReference>
<keyword evidence="2" id="KW-0106">Calcium</keyword>
<dbReference type="OMA" id="APAYYSF"/>
<dbReference type="SUPFAM" id="SSF47473">
    <property type="entry name" value="EF-hand"/>
    <property type="match status" value="1"/>
</dbReference>
<sequence length="92" mass="10083">MEGAIQTMVKVFLKSSKGKESLGKKEFQNLVSSQLGNILTDTDSKEAIDNMGKGLDTDQDGKVGFEEFLKLVGYVACSLSEQRALAKDEHQQ</sequence>
<dbReference type="STRING" id="61819.ENSACIP00000005057"/>
<dbReference type="SMART" id="SM01394">
    <property type="entry name" value="S_100"/>
    <property type="match status" value="1"/>
</dbReference>
<feature type="domain" description="EF-hand" evidence="3">
    <location>
        <begin position="43"/>
        <end position="78"/>
    </location>
</feature>